<dbReference type="EMBL" id="GECZ01019253">
    <property type="protein sequence ID" value="JAS50516.1"/>
    <property type="molecule type" value="Transcribed_RNA"/>
</dbReference>
<protein>
    <submittedName>
        <fullName evidence="3">Uncharacterized protein</fullName>
    </submittedName>
</protein>
<feature type="compositionally biased region" description="Polar residues" evidence="1">
    <location>
        <begin position="186"/>
        <end position="202"/>
    </location>
</feature>
<evidence type="ECO:0000256" key="1">
    <source>
        <dbReference type="SAM" id="MobiDB-lite"/>
    </source>
</evidence>
<sequence length="506" mass="57084">MFSFDVKEIFQRKIVETLVTLLILHIGTVLFSFVVRWVHPHVRSYIARDKRAKSSKLLKENGELLSTNNDEDDETEEFMSAFNNDSLDGLYLDLLDSLKLFVDDEVSEISSEILNDDCLKYTNSLNNLIIGIEETVHLRRTLREASKKNLSSSEAQTIISIHPKRKRQHLLPELISSYLPSDVSITPSTPSDQFESASSGDSEYTDIEGEYTPVGSNLGYTNSLNHQQIEKNVRTVKIKSAELHSESKDQPFRNFKNITYTESLISKKYGRRVSLENKILETAITEFEKELKPIKDQIKVLKECLNGFDSVSSDVSSSITGTVGQFERLSQVVSSTCSSDVRGSVSSPFSETVENPCISPKGKSKLNSLTESLPTTPIQRSKDKYKFSNTICNNTQNVDVRHSNVEQKKPKNRSPLADMYVKLSHCGSQHNYLLKSNNFNTTQYEESKAVTCRINLNLNLGPVSFSSNHEMSCLKKQKILPLLSDPQDLFDKALDIDKSLRPSKLS</sequence>
<gene>
    <name evidence="3" type="ORF">g.31488</name>
</gene>
<keyword evidence="2" id="KW-0812">Transmembrane</keyword>
<accession>A0A1B6FJY3</accession>
<reference evidence="3" key="1">
    <citation type="submission" date="2015-11" db="EMBL/GenBank/DDBJ databases">
        <title>De novo transcriptome assembly of four potential Pierce s Disease insect vectors from Arizona vineyards.</title>
        <authorList>
            <person name="Tassone E.E."/>
        </authorList>
    </citation>
    <scope>NUCLEOTIDE SEQUENCE</scope>
</reference>
<organism evidence="3">
    <name type="scientific">Cuerna arida</name>
    <dbReference type="NCBI Taxonomy" id="1464854"/>
    <lineage>
        <taxon>Eukaryota</taxon>
        <taxon>Metazoa</taxon>
        <taxon>Ecdysozoa</taxon>
        <taxon>Arthropoda</taxon>
        <taxon>Hexapoda</taxon>
        <taxon>Insecta</taxon>
        <taxon>Pterygota</taxon>
        <taxon>Neoptera</taxon>
        <taxon>Paraneoptera</taxon>
        <taxon>Hemiptera</taxon>
        <taxon>Auchenorrhyncha</taxon>
        <taxon>Membracoidea</taxon>
        <taxon>Cicadellidae</taxon>
        <taxon>Cicadellinae</taxon>
        <taxon>Proconiini</taxon>
        <taxon>Cuerna</taxon>
    </lineage>
</organism>
<proteinExistence type="predicted"/>
<dbReference type="AlphaFoldDB" id="A0A1B6FJY3"/>
<feature type="region of interest" description="Disordered" evidence="1">
    <location>
        <begin position="186"/>
        <end position="208"/>
    </location>
</feature>
<evidence type="ECO:0000256" key="2">
    <source>
        <dbReference type="SAM" id="Phobius"/>
    </source>
</evidence>
<keyword evidence="2" id="KW-0472">Membrane</keyword>
<name>A0A1B6FJY3_9HEMI</name>
<feature type="transmembrane region" description="Helical" evidence="2">
    <location>
        <begin position="18"/>
        <end position="38"/>
    </location>
</feature>
<keyword evidence="2" id="KW-1133">Transmembrane helix</keyword>
<evidence type="ECO:0000313" key="3">
    <source>
        <dbReference type="EMBL" id="JAS50516.1"/>
    </source>
</evidence>